<evidence type="ECO:0000256" key="8">
    <source>
        <dbReference type="ARBA" id="ARBA00023136"/>
    </source>
</evidence>
<evidence type="ECO:0000313" key="10">
    <source>
        <dbReference type="EMBL" id="ADB19284.1"/>
    </source>
</evidence>
<dbReference type="InterPro" id="IPR025993">
    <property type="entry name" value="Ceramide_glucosylTrfase"/>
</dbReference>
<reference evidence="10 11" key="1">
    <citation type="journal article" date="2009" name="Stand. Genomic Sci.">
        <title>Complete genome sequence of Pirellula staleyi type strain (ATCC 27377).</title>
        <authorList>
            <person name="Clum A."/>
            <person name="Tindall B.J."/>
            <person name="Sikorski J."/>
            <person name="Ivanova N."/>
            <person name="Mavrommatis K."/>
            <person name="Lucas S."/>
            <person name="Glavina del Rio T."/>
            <person name="Nolan M."/>
            <person name="Chen F."/>
            <person name="Tice H."/>
            <person name="Pitluck S."/>
            <person name="Cheng J.F."/>
            <person name="Chertkov O."/>
            <person name="Brettin T."/>
            <person name="Han C."/>
            <person name="Detter J.C."/>
            <person name="Kuske C."/>
            <person name="Bruce D."/>
            <person name="Goodwin L."/>
            <person name="Ovchinikova G."/>
            <person name="Pati A."/>
            <person name="Mikhailova N."/>
            <person name="Chen A."/>
            <person name="Palaniappan K."/>
            <person name="Land M."/>
            <person name="Hauser L."/>
            <person name="Chang Y.J."/>
            <person name="Jeffries C.D."/>
            <person name="Chain P."/>
            <person name="Rohde M."/>
            <person name="Goker M."/>
            <person name="Bristow J."/>
            <person name="Eisen J.A."/>
            <person name="Markowitz V."/>
            <person name="Hugenholtz P."/>
            <person name="Kyrpides N.C."/>
            <person name="Klenk H.P."/>
            <person name="Lapidus A."/>
        </authorList>
    </citation>
    <scope>NUCLEOTIDE SEQUENCE [LARGE SCALE GENOMIC DNA]</scope>
    <source>
        <strain evidence="11">ATCC 27377 / DSM 6068 / ICPB 4128</strain>
    </source>
</reference>
<dbReference type="GO" id="GO:0008120">
    <property type="term" value="F:ceramide glucosyltransferase activity"/>
    <property type="evidence" value="ECO:0007669"/>
    <property type="project" value="TreeGrafter"/>
</dbReference>
<dbReference type="CAZy" id="GT21">
    <property type="family name" value="Glycosyltransferase Family 21"/>
</dbReference>
<dbReference type="eggNOG" id="COG1215">
    <property type="taxonomic scope" value="Bacteria"/>
</dbReference>
<organism evidence="10 11">
    <name type="scientific">Pirellula staleyi (strain ATCC 27377 / DSM 6068 / ICPB 4128)</name>
    <name type="common">Pirella staleyi</name>
    <dbReference type="NCBI Taxonomy" id="530564"/>
    <lineage>
        <taxon>Bacteria</taxon>
        <taxon>Pseudomonadati</taxon>
        <taxon>Planctomycetota</taxon>
        <taxon>Planctomycetia</taxon>
        <taxon>Pirellulales</taxon>
        <taxon>Pirellulaceae</taxon>
        <taxon>Pirellula</taxon>
    </lineage>
</organism>
<keyword evidence="8 9" id="KW-0472">Membrane</keyword>
<evidence type="ECO:0000256" key="5">
    <source>
        <dbReference type="ARBA" id="ARBA00022679"/>
    </source>
</evidence>
<protein>
    <submittedName>
        <fullName evidence="10">Glycosyl transferase family 2</fullName>
    </submittedName>
</protein>
<dbReference type="STRING" id="530564.Psta_4642"/>
<dbReference type="EMBL" id="CP001848">
    <property type="protein sequence ID" value="ADB19284.1"/>
    <property type="molecule type" value="Genomic_DNA"/>
</dbReference>
<feature type="transmembrane region" description="Helical" evidence="9">
    <location>
        <begin position="308"/>
        <end position="328"/>
    </location>
</feature>
<keyword evidence="4" id="KW-0328">Glycosyltransferase</keyword>
<dbReference type="AlphaFoldDB" id="D2R7V3"/>
<dbReference type="Gene3D" id="3.90.550.10">
    <property type="entry name" value="Spore Coat Polysaccharide Biosynthesis Protein SpsA, Chain A"/>
    <property type="match status" value="1"/>
</dbReference>
<evidence type="ECO:0000313" key="11">
    <source>
        <dbReference type="Proteomes" id="UP000001887"/>
    </source>
</evidence>
<comment type="pathway">
    <text evidence="3">Sphingolipid metabolism.</text>
</comment>
<keyword evidence="5 10" id="KW-0808">Transferase</keyword>
<comment type="subcellular location">
    <subcellularLocation>
        <location evidence="1">Membrane</location>
        <topology evidence="1">Multi-pass membrane protein</topology>
    </subcellularLocation>
</comment>
<name>D2R7V3_PIRSD</name>
<dbReference type="InterPro" id="IPR029044">
    <property type="entry name" value="Nucleotide-diphossugar_trans"/>
</dbReference>
<evidence type="ECO:0000256" key="7">
    <source>
        <dbReference type="ARBA" id="ARBA00022989"/>
    </source>
</evidence>
<feature type="transmembrane region" description="Helical" evidence="9">
    <location>
        <begin position="279"/>
        <end position="302"/>
    </location>
</feature>
<gene>
    <name evidence="10" type="ordered locus">Psta_4642</name>
</gene>
<evidence type="ECO:0000256" key="3">
    <source>
        <dbReference type="ARBA" id="ARBA00004991"/>
    </source>
</evidence>
<feature type="transmembrane region" description="Helical" evidence="9">
    <location>
        <begin position="181"/>
        <end position="204"/>
    </location>
</feature>
<evidence type="ECO:0000256" key="2">
    <source>
        <dbReference type="ARBA" id="ARBA00004760"/>
    </source>
</evidence>
<dbReference type="KEGG" id="psl:Psta_4642"/>
<sequence length="414" mass="46554">MHLVVFWTILGLIVAQAGLALGYLLVISRYRRTLVSDEQAPATSVLLCLRGSDPFLPITLERLFTQTYPCYEVILVVDHPHDPAVPAARAAMETYPHVPAKLHVVKEVKTTCSLKCSGLIEAVREITPATKIVAFLDADTVPHASWLRELVSPFADPKIGATTGNRWYMPSTLSMGVLTRYLWNAAAVVQMWFYGIAWGGTLALRREVIFDTDLTDHWAHAFGEDTVVPSVLRRFRWKLVFVPSLLMVNREHCEISGFFNWVSRQLLTTRLHHPAWPAVIGHGLITTLFPLSALVMAIVTAIRGEWGLFAWWMGAFALYEVTMISLLLPLEIFSRRIIAARGEATAWLTPWKSLKLLAAYPMTQLLYFAAVLNAAGMRSTVWRGITYQILRGKRLLMTGYQPYQPRSSESETSI</sequence>
<dbReference type="PANTHER" id="PTHR12726:SF0">
    <property type="entry name" value="CERAMIDE GLUCOSYLTRANSFERASE"/>
    <property type="match status" value="1"/>
</dbReference>
<dbReference type="GO" id="GO:0016020">
    <property type="term" value="C:membrane"/>
    <property type="evidence" value="ECO:0007669"/>
    <property type="project" value="UniProtKB-SubCell"/>
</dbReference>
<dbReference type="HOGENOM" id="CLU_052643_0_0_0"/>
<proteinExistence type="predicted"/>
<keyword evidence="6 9" id="KW-0812">Transmembrane</keyword>
<evidence type="ECO:0000256" key="4">
    <source>
        <dbReference type="ARBA" id="ARBA00022676"/>
    </source>
</evidence>
<evidence type="ECO:0000256" key="6">
    <source>
        <dbReference type="ARBA" id="ARBA00022692"/>
    </source>
</evidence>
<dbReference type="Pfam" id="PF13641">
    <property type="entry name" value="Glyco_tranf_2_3"/>
    <property type="match status" value="1"/>
</dbReference>
<evidence type="ECO:0000256" key="1">
    <source>
        <dbReference type="ARBA" id="ARBA00004141"/>
    </source>
</evidence>
<dbReference type="Proteomes" id="UP000001887">
    <property type="component" value="Chromosome"/>
</dbReference>
<evidence type="ECO:0000256" key="9">
    <source>
        <dbReference type="SAM" id="Phobius"/>
    </source>
</evidence>
<keyword evidence="11" id="KW-1185">Reference proteome</keyword>
<dbReference type="GO" id="GO:0006679">
    <property type="term" value="P:glucosylceramide biosynthetic process"/>
    <property type="evidence" value="ECO:0007669"/>
    <property type="project" value="TreeGrafter"/>
</dbReference>
<accession>D2R7V3</accession>
<comment type="pathway">
    <text evidence="2">Lipid metabolism; sphingolipid metabolism.</text>
</comment>
<keyword evidence="7 9" id="KW-1133">Transmembrane helix</keyword>
<dbReference type="SUPFAM" id="SSF53448">
    <property type="entry name" value="Nucleotide-diphospho-sugar transferases"/>
    <property type="match status" value="1"/>
</dbReference>
<dbReference type="OrthoDB" id="284671at2"/>
<dbReference type="PANTHER" id="PTHR12726">
    <property type="entry name" value="CERAMIDE GLUCOSYLTRANSFERASE"/>
    <property type="match status" value="1"/>
</dbReference>